<evidence type="ECO:0000259" key="7">
    <source>
        <dbReference type="PROSITE" id="PS50020"/>
    </source>
</evidence>
<comment type="caution">
    <text evidence="8">The sequence shown here is derived from an EMBL/GenBank/DDBJ whole genome shotgun (WGS) entry which is preliminary data.</text>
</comment>
<dbReference type="GO" id="GO:0005634">
    <property type="term" value="C:nucleus"/>
    <property type="evidence" value="ECO:0007669"/>
    <property type="project" value="UniProtKB-SubCell"/>
</dbReference>
<dbReference type="GO" id="GO:0003713">
    <property type="term" value="F:transcription coactivator activity"/>
    <property type="evidence" value="ECO:0007669"/>
    <property type="project" value="TreeGrafter"/>
</dbReference>
<evidence type="ECO:0000256" key="2">
    <source>
        <dbReference type="ARBA" id="ARBA00004496"/>
    </source>
</evidence>
<dbReference type="GO" id="GO:0045944">
    <property type="term" value="P:positive regulation of transcription by RNA polymerase II"/>
    <property type="evidence" value="ECO:0007669"/>
    <property type="project" value="TreeGrafter"/>
</dbReference>
<evidence type="ECO:0000313" key="8">
    <source>
        <dbReference type="EMBL" id="RCN39699.1"/>
    </source>
</evidence>
<dbReference type="Proteomes" id="UP000252519">
    <property type="component" value="Unassembled WGS sequence"/>
</dbReference>
<evidence type="ECO:0000256" key="6">
    <source>
        <dbReference type="SAM" id="Phobius"/>
    </source>
</evidence>
<dbReference type="PROSITE" id="PS01159">
    <property type="entry name" value="WW_DOMAIN_1"/>
    <property type="match status" value="1"/>
</dbReference>
<dbReference type="STRING" id="29170.A0A368G8S9"/>
<dbReference type="GO" id="GO:0035329">
    <property type="term" value="P:hippo signaling"/>
    <property type="evidence" value="ECO:0007669"/>
    <property type="project" value="TreeGrafter"/>
</dbReference>
<keyword evidence="4" id="KW-0539">Nucleus</keyword>
<keyword evidence="3" id="KW-0963">Cytoplasm</keyword>
<dbReference type="SMART" id="SM00456">
    <property type="entry name" value="WW"/>
    <property type="match status" value="1"/>
</dbReference>
<keyword evidence="6" id="KW-0812">Transmembrane</keyword>
<dbReference type="InterPro" id="IPR036020">
    <property type="entry name" value="WW_dom_sf"/>
</dbReference>
<dbReference type="EMBL" id="JOJR01000324">
    <property type="protein sequence ID" value="RCN39699.1"/>
    <property type="molecule type" value="Genomic_DNA"/>
</dbReference>
<comment type="subcellular location">
    <subcellularLocation>
        <location evidence="2">Cytoplasm</location>
    </subcellularLocation>
    <subcellularLocation>
        <location evidence="1">Nucleus</location>
    </subcellularLocation>
</comment>
<dbReference type="GO" id="GO:0005737">
    <property type="term" value="C:cytoplasm"/>
    <property type="evidence" value="ECO:0007669"/>
    <property type="project" value="UniProtKB-SubCell"/>
</dbReference>
<dbReference type="PANTHER" id="PTHR17616">
    <property type="entry name" value="YES-ASSOCIATED PROTEIN YAP1 FAMILY MEMBER"/>
    <property type="match status" value="1"/>
</dbReference>
<accession>A0A368G8S9</accession>
<evidence type="ECO:0000256" key="1">
    <source>
        <dbReference type="ARBA" id="ARBA00004123"/>
    </source>
</evidence>
<feature type="domain" description="WW" evidence="7">
    <location>
        <begin position="71"/>
        <end position="104"/>
    </location>
</feature>
<organism evidence="8 9">
    <name type="scientific">Ancylostoma caninum</name>
    <name type="common">Dog hookworm</name>
    <dbReference type="NCBI Taxonomy" id="29170"/>
    <lineage>
        <taxon>Eukaryota</taxon>
        <taxon>Metazoa</taxon>
        <taxon>Ecdysozoa</taxon>
        <taxon>Nematoda</taxon>
        <taxon>Chromadorea</taxon>
        <taxon>Rhabditida</taxon>
        <taxon>Rhabditina</taxon>
        <taxon>Rhabditomorpha</taxon>
        <taxon>Strongyloidea</taxon>
        <taxon>Ancylostomatidae</taxon>
        <taxon>Ancylostomatinae</taxon>
        <taxon>Ancylostoma</taxon>
    </lineage>
</organism>
<proteinExistence type="predicted"/>
<feature type="region of interest" description="Disordered" evidence="5">
    <location>
        <begin position="23"/>
        <end position="43"/>
    </location>
</feature>
<dbReference type="AlphaFoldDB" id="A0A368G8S9"/>
<sequence length="344" mass="39234">MPDPAFTVPQHNRSVSHEANYNASFGTQPSFQEPVPSSLFDPRGKSHSLDPMIVGMHDPGSQMADKMSSLGPLPPNWEMKLDELGNRYFVDHNTQTTTWYDPRIRTEEKLRLVQLSDCALQLNSIKINGQSTEISYLVQQQPQQAYFPPQQQIMHQPQHAFAQMPPTQDFNSSTYQRVQELQNERSVMLEKQEQLLRSGLLDQSPQQYHNAMSPMQTTSLMVHITFYFIFIFMYPVCFLVVNNVMNLLMNFTLKMFHASQPEQTQYPAYPPINQTGHAHLAPQFAHDRTMSTDSGAVPDSNMDVDYTSSLGFDPVAIADINPHEFDKYLQLSSHRGSATVGRYQ</sequence>
<gene>
    <name evidence="8" type="ORF">ANCCAN_14359</name>
</gene>
<evidence type="ECO:0000313" key="9">
    <source>
        <dbReference type="Proteomes" id="UP000252519"/>
    </source>
</evidence>
<protein>
    <submittedName>
        <fullName evidence="8">WW domain protein</fullName>
    </submittedName>
</protein>
<dbReference type="CDD" id="cd00201">
    <property type="entry name" value="WW"/>
    <property type="match status" value="1"/>
</dbReference>
<name>A0A368G8S9_ANCCA</name>
<dbReference type="Gene3D" id="2.20.70.10">
    <property type="match status" value="1"/>
</dbReference>
<dbReference type="SUPFAM" id="SSF51045">
    <property type="entry name" value="WW domain"/>
    <property type="match status" value="1"/>
</dbReference>
<dbReference type="InterPro" id="IPR051583">
    <property type="entry name" value="YAP1"/>
</dbReference>
<dbReference type="InterPro" id="IPR001202">
    <property type="entry name" value="WW_dom"/>
</dbReference>
<dbReference type="PANTHER" id="PTHR17616:SF8">
    <property type="entry name" value="TRANSCRIPTIONAL COACTIVATOR YORKIE"/>
    <property type="match status" value="1"/>
</dbReference>
<evidence type="ECO:0000256" key="3">
    <source>
        <dbReference type="ARBA" id="ARBA00022490"/>
    </source>
</evidence>
<dbReference type="PROSITE" id="PS50020">
    <property type="entry name" value="WW_DOMAIN_2"/>
    <property type="match status" value="1"/>
</dbReference>
<evidence type="ECO:0000256" key="4">
    <source>
        <dbReference type="ARBA" id="ARBA00023242"/>
    </source>
</evidence>
<keyword evidence="9" id="KW-1185">Reference proteome</keyword>
<keyword evidence="6" id="KW-0472">Membrane</keyword>
<evidence type="ECO:0000256" key="5">
    <source>
        <dbReference type="SAM" id="MobiDB-lite"/>
    </source>
</evidence>
<feature type="transmembrane region" description="Helical" evidence="6">
    <location>
        <begin position="220"/>
        <end position="245"/>
    </location>
</feature>
<keyword evidence="6" id="KW-1133">Transmembrane helix</keyword>
<dbReference type="Pfam" id="PF00397">
    <property type="entry name" value="WW"/>
    <property type="match status" value="1"/>
</dbReference>
<reference evidence="8 9" key="1">
    <citation type="submission" date="2014-10" db="EMBL/GenBank/DDBJ databases">
        <title>Draft genome of the hookworm Ancylostoma caninum.</title>
        <authorList>
            <person name="Mitreva M."/>
        </authorList>
    </citation>
    <scope>NUCLEOTIDE SEQUENCE [LARGE SCALE GENOMIC DNA]</scope>
    <source>
        <strain evidence="8 9">Baltimore</strain>
    </source>
</reference>
<dbReference type="OrthoDB" id="2020426at2759"/>